<sequence length="91" mass="10020">MSDPVAELNRLLYAATPTERRAILRAALPFLTRWMVESVDSCAEDHDADALQWPLTVATELLVPLGAAVHRVLAEPPPVPRQDRRAPTDPA</sequence>
<dbReference type="EMBL" id="SMKL01000032">
    <property type="protein sequence ID" value="TDC50282.1"/>
    <property type="molecule type" value="Genomic_DNA"/>
</dbReference>
<comment type="caution">
    <text evidence="1">The sequence shown here is derived from an EMBL/GenBank/DDBJ whole genome shotgun (WGS) entry which is preliminary data.</text>
</comment>
<reference evidence="1 2" key="1">
    <citation type="submission" date="2019-02" db="EMBL/GenBank/DDBJ databases">
        <title>Draft genome sequences of novel Actinobacteria.</title>
        <authorList>
            <person name="Sahin N."/>
            <person name="Ay H."/>
            <person name="Saygin H."/>
        </authorList>
    </citation>
    <scope>NUCLEOTIDE SEQUENCE [LARGE SCALE GENOMIC DNA]</scope>
    <source>
        <strain evidence="1 2">KC603</strain>
    </source>
</reference>
<evidence type="ECO:0000313" key="1">
    <source>
        <dbReference type="EMBL" id="TDC50282.1"/>
    </source>
</evidence>
<keyword evidence="2" id="KW-1185">Reference proteome</keyword>
<proteinExistence type="predicted"/>
<dbReference type="Proteomes" id="UP000295621">
    <property type="component" value="Unassembled WGS sequence"/>
</dbReference>
<dbReference type="RefSeq" id="WP_131983963.1">
    <property type="nucleotide sequence ID" value="NZ_SMKL01000032.1"/>
</dbReference>
<protein>
    <submittedName>
        <fullName evidence="1">Uncharacterized protein</fullName>
    </submittedName>
</protein>
<gene>
    <name evidence="1" type="ORF">E1212_15410</name>
</gene>
<evidence type="ECO:0000313" key="2">
    <source>
        <dbReference type="Proteomes" id="UP000295621"/>
    </source>
</evidence>
<accession>A0A4R4RNK4</accession>
<organism evidence="1 2">
    <name type="scientific">Jiangella ureilytica</name>
    <dbReference type="NCBI Taxonomy" id="2530374"/>
    <lineage>
        <taxon>Bacteria</taxon>
        <taxon>Bacillati</taxon>
        <taxon>Actinomycetota</taxon>
        <taxon>Actinomycetes</taxon>
        <taxon>Jiangellales</taxon>
        <taxon>Jiangellaceae</taxon>
        <taxon>Jiangella</taxon>
    </lineage>
</organism>
<dbReference type="OrthoDB" id="5190993at2"/>
<name>A0A4R4RNK4_9ACTN</name>
<dbReference type="AlphaFoldDB" id="A0A4R4RNK4"/>